<feature type="transmembrane region" description="Helical" evidence="10">
    <location>
        <begin position="421"/>
        <end position="440"/>
    </location>
</feature>
<dbReference type="InterPro" id="IPR038770">
    <property type="entry name" value="Na+/solute_symporter_sf"/>
</dbReference>
<feature type="domain" description="Cation/H(+) antiporter central" evidence="12">
    <location>
        <begin position="503"/>
        <end position="630"/>
    </location>
</feature>
<feature type="domain" description="Cation/H(+) antiporter C-terminal" evidence="13">
    <location>
        <begin position="640"/>
        <end position="795"/>
    </location>
</feature>
<dbReference type="EMBL" id="JAEACU010000484">
    <property type="protein sequence ID" value="KAH7510542.1"/>
    <property type="molecule type" value="Genomic_DNA"/>
</dbReference>
<evidence type="ECO:0000313" key="14">
    <source>
        <dbReference type="EMBL" id="KAH7510542.1"/>
    </source>
</evidence>
<dbReference type="PANTHER" id="PTHR32468:SF108">
    <property type="entry name" value="CATION_H(+) ANTIPORTER 15-LIKE"/>
    <property type="match status" value="1"/>
</dbReference>
<keyword evidence="4 10" id="KW-0812">Transmembrane</keyword>
<evidence type="ECO:0000256" key="5">
    <source>
        <dbReference type="ARBA" id="ARBA00022958"/>
    </source>
</evidence>
<evidence type="ECO:0000259" key="13">
    <source>
        <dbReference type="Pfam" id="PF23259"/>
    </source>
</evidence>
<name>A0A978U7X8_ZIZJJ</name>
<keyword evidence="6 10" id="KW-1133">Transmembrane helix</keyword>
<organism evidence="14 15">
    <name type="scientific">Ziziphus jujuba var. spinosa</name>
    <dbReference type="NCBI Taxonomy" id="714518"/>
    <lineage>
        <taxon>Eukaryota</taxon>
        <taxon>Viridiplantae</taxon>
        <taxon>Streptophyta</taxon>
        <taxon>Embryophyta</taxon>
        <taxon>Tracheophyta</taxon>
        <taxon>Spermatophyta</taxon>
        <taxon>Magnoliopsida</taxon>
        <taxon>eudicotyledons</taxon>
        <taxon>Gunneridae</taxon>
        <taxon>Pentapetalae</taxon>
        <taxon>rosids</taxon>
        <taxon>fabids</taxon>
        <taxon>Rosales</taxon>
        <taxon>Rhamnaceae</taxon>
        <taxon>Paliureae</taxon>
        <taxon>Ziziphus</taxon>
    </lineage>
</organism>
<evidence type="ECO:0000259" key="12">
    <source>
        <dbReference type="Pfam" id="PF23256"/>
    </source>
</evidence>
<comment type="subcellular location">
    <subcellularLocation>
        <location evidence="1">Membrane</location>
        <topology evidence="1">Multi-pass membrane protein</topology>
    </subcellularLocation>
</comment>
<feature type="transmembrane region" description="Helical" evidence="10">
    <location>
        <begin position="79"/>
        <end position="97"/>
    </location>
</feature>
<keyword evidence="7" id="KW-0406">Ion transport</keyword>
<feature type="transmembrane region" description="Helical" evidence="10">
    <location>
        <begin position="46"/>
        <end position="67"/>
    </location>
</feature>
<dbReference type="GO" id="GO:0015297">
    <property type="term" value="F:antiporter activity"/>
    <property type="evidence" value="ECO:0007669"/>
    <property type="project" value="InterPro"/>
</dbReference>
<dbReference type="Pfam" id="PF00999">
    <property type="entry name" value="Na_H_Exchanger"/>
    <property type="match status" value="1"/>
</dbReference>
<dbReference type="Proteomes" id="UP000813462">
    <property type="component" value="Unassembled WGS sequence"/>
</dbReference>
<evidence type="ECO:0000313" key="15">
    <source>
        <dbReference type="Proteomes" id="UP000813462"/>
    </source>
</evidence>
<keyword evidence="8 10" id="KW-0472">Membrane</keyword>
<dbReference type="Gene3D" id="1.20.1530.20">
    <property type="match status" value="1"/>
</dbReference>
<accession>A0A978U7X8</accession>
<keyword evidence="3" id="KW-0633">Potassium transport</keyword>
<evidence type="ECO:0008006" key="16">
    <source>
        <dbReference type="Google" id="ProtNLM"/>
    </source>
</evidence>
<dbReference type="GO" id="GO:0016020">
    <property type="term" value="C:membrane"/>
    <property type="evidence" value="ECO:0007669"/>
    <property type="project" value="UniProtKB-SubCell"/>
</dbReference>
<dbReference type="InterPro" id="IPR057291">
    <property type="entry name" value="CHX17_2nd"/>
</dbReference>
<feature type="transmembrane region" description="Helical" evidence="10">
    <location>
        <begin position="144"/>
        <end position="163"/>
    </location>
</feature>
<feature type="transmembrane region" description="Helical" evidence="10">
    <location>
        <begin position="279"/>
        <end position="299"/>
    </location>
</feature>
<feature type="transmembrane region" description="Helical" evidence="10">
    <location>
        <begin position="241"/>
        <end position="267"/>
    </location>
</feature>
<evidence type="ECO:0000259" key="11">
    <source>
        <dbReference type="Pfam" id="PF00999"/>
    </source>
</evidence>
<feature type="transmembrane region" description="Helical" evidence="10">
    <location>
        <begin position="363"/>
        <end position="383"/>
    </location>
</feature>
<feature type="transmembrane region" description="Helical" evidence="10">
    <location>
        <begin position="216"/>
        <end position="235"/>
    </location>
</feature>
<feature type="transmembrane region" description="Helical" evidence="10">
    <location>
        <begin position="112"/>
        <end position="132"/>
    </location>
</feature>
<dbReference type="Gene3D" id="3.40.50.12370">
    <property type="match status" value="1"/>
</dbReference>
<keyword evidence="2" id="KW-0813">Transport</keyword>
<sequence>MATFGNDSSSAYGHQHTSLYKGRHELICLPEQGVRSRGIFNGDNPFDYVCPVVFTQIFLYVLFSRFIYLFLRPLGQSKFVCNVLAGIILGPSVLGRIDTLREKLFPPRESEFLSTAASIGSIYSIFLIAVKMDMDIIVRAARNAWRIGITGFVLPLIVSYASLRPLADKFQEVMKGTFLFYVALSLSFSYFPVIAESLQELNLVNSELGHLAMSSAMLNDVIQWFFIALSVILRQENTGQAVGALVCFLALVFLSVQVIRPAVVMVIKNTPEGKPVREIYIITLLVGVLVMAFLSDIVLGSSMAGPLFLGLAIPDGPPLGAALVEKSEYIISEFFMPLFFMHVGYTVELCSVKDWRSFHRFQFTFNVGCLAKLFGTMLAALCCKIKFRNALLLGLIMNVKGILEIIVFHKWKSMKYIDEQTYTQLVVSTVAITFLVAPLIKLLSNPQSRLGPVVKHRGLRTLNSIPRNSEFRVLCCVHHEEGVNSIVKLLEAASASISSPICSYIIHAVELVGRTSPLLLPFHSHRRQQFRPAISTKSETIFRAFENYTRVSKGHVSVQPYTMIAPYKTMHETLCRLSHDKLIPLIIVPFHQNQQYLISRSVAASIHQFNVNLQMFAPCTVGILVNRSFTLSAITASFSYRVAVIFNGGPDDREALAFASRMSDHEDVSVTVVRIINLWTTKNGYQESEDRKRERKMDDAAVEEFKMKSVENEFVVWKEVEAEDDVEVVNGIRSLQSGFDLVMVGRRRWNSAETVGDDEISDFVENPELGVIGDMLASADFWGGMVSVLVMQSCGGVRAKGSTRSNSMKLYYVMENRKEVDSSFG</sequence>
<dbReference type="InterPro" id="IPR050794">
    <property type="entry name" value="CPA2_transporter"/>
</dbReference>
<feature type="domain" description="Cation/H+ exchanger transmembrane" evidence="11">
    <location>
        <begin position="64"/>
        <end position="439"/>
    </location>
</feature>
<evidence type="ECO:0000256" key="6">
    <source>
        <dbReference type="ARBA" id="ARBA00022989"/>
    </source>
</evidence>
<dbReference type="InterPro" id="IPR006153">
    <property type="entry name" value="Cation/H_exchanger_TM"/>
</dbReference>
<reference evidence="14" key="1">
    <citation type="journal article" date="2021" name="Front. Plant Sci.">
        <title>Chromosome-Scale Genome Assembly for Chinese Sour Jujube and Insights Into Its Genome Evolution and Domestication Signature.</title>
        <authorList>
            <person name="Shen L.-Y."/>
            <person name="Luo H."/>
            <person name="Wang X.-L."/>
            <person name="Wang X.-M."/>
            <person name="Qiu X.-J."/>
            <person name="Liu H."/>
            <person name="Zhou S.-S."/>
            <person name="Jia K.-H."/>
            <person name="Nie S."/>
            <person name="Bao Y.-T."/>
            <person name="Zhang R.-G."/>
            <person name="Yun Q.-Z."/>
            <person name="Chai Y.-H."/>
            <person name="Lu J.-Y."/>
            <person name="Li Y."/>
            <person name="Zhao S.-W."/>
            <person name="Mao J.-F."/>
            <person name="Jia S.-G."/>
            <person name="Mao Y.-M."/>
        </authorList>
    </citation>
    <scope>NUCLEOTIDE SEQUENCE</scope>
    <source>
        <strain evidence="14">AT0</strain>
        <tissue evidence="14">Leaf</tissue>
    </source>
</reference>
<comment type="caution">
    <text evidence="14">The sequence shown here is derived from an EMBL/GenBank/DDBJ whole genome shotgun (WGS) entry which is preliminary data.</text>
</comment>
<dbReference type="Pfam" id="PF23259">
    <property type="entry name" value="CHX17_C"/>
    <property type="match status" value="1"/>
</dbReference>
<evidence type="ECO:0000256" key="8">
    <source>
        <dbReference type="ARBA" id="ARBA00023136"/>
    </source>
</evidence>
<dbReference type="PANTHER" id="PTHR32468">
    <property type="entry name" value="CATION/H + ANTIPORTER"/>
    <property type="match status" value="1"/>
</dbReference>
<dbReference type="Pfam" id="PF23256">
    <property type="entry name" value="CHX17_2nd"/>
    <property type="match status" value="1"/>
</dbReference>
<dbReference type="OrthoDB" id="1612738at2759"/>
<evidence type="ECO:0000256" key="9">
    <source>
        <dbReference type="ARBA" id="ARBA00038341"/>
    </source>
</evidence>
<gene>
    <name evidence="14" type="ORF">FEM48_ZijujUnG0119400</name>
</gene>
<dbReference type="GO" id="GO:1902600">
    <property type="term" value="P:proton transmembrane transport"/>
    <property type="evidence" value="ECO:0007669"/>
    <property type="project" value="InterPro"/>
</dbReference>
<dbReference type="InterPro" id="IPR057290">
    <property type="entry name" value="CHX17_C"/>
</dbReference>
<proteinExistence type="inferred from homology"/>
<evidence type="ECO:0000256" key="3">
    <source>
        <dbReference type="ARBA" id="ARBA00022538"/>
    </source>
</evidence>
<dbReference type="GO" id="GO:0012505">
    <property type="term" value="C:endomembrane system"/>
    <property type="evidence" value="ECO:0007669"/>
    <property type="project" value="TreeGrafter"/>
</dbReference>
<evidence type="ECO:0000256" key="7">
    <source>
        <dbReference type="ARBA" id="ARBA00023065"/>
    </source>
</evidence>
<feature type="transmembrane region" description="Helical" evidence="10">
    <location>
        <begin position="390"/>
        <end position="409"/>
    </location>
</feature>
<feature type="transmembrane region" description="Helical" evidence="10">
    <location>
        <begin position="178"/>
        <end position="195"/>
    </location>
</feature>
<dbReference type="AlphaFoldDB" id="A0A978U7X8"/>
<keyword evidence="5" id="KW-0630">Potassium</keyword>
<dbReference type="GO" id="GO:0006813">
    <property type="term" value="P:potassium ion transport"/>
    <property type="evidence" value="ECO:0007669"/>
    <property type="project" value="UniProtKB-KW"/>
</dbReference>
<evidence type="ECO:0000256" key="2">
    <source>
        <dbReference type="ARBA" id="ARBA00022448"/>
    </source>
</evidence>
<evidence type="ECO:0000256" key="10">
    <source>
        <dbReference type="SAM" id="Phobius"/>
    </source>
</evidence>
<evidence type="ECO:0000256" key="1">
    <source>
        <dbReference type="ARBA" id="ARBA00004141"/>
    </source>
</evidence>
<comment type="similarity">
    <text evidence="9">Belongs to the monovalent cation:proton antiporter 2 (CPA2) transporter (TC 2.A.37) family. CHX (TC 2.A.37.4) subfamily.</text>
</comment>
<protein>
    <recommendedName>
        <fullName evidence="16">Cation/H(+) antiporter 15-like</fullName>
    </recommendedName>
</protein>
<dbReference type="GO" id="GO:0006885">
    <property type="term" value="P:regulation of pH"/>
    <property type="evidence" value="ECO:0007669"/>
    <property type="project" value="TreeGrafter"/>
</dbReference>
<evidence type="ECO:0000256" key="4">
    <source>
        <dbReference type="ARBA" id="ARBA00022692"/>
    </source>
</evidence>